<keyword evidence="2" id="KW-1185">Reference proteome</keyword>
<organism evidence="1 2">
    <name type="scientific">Halomarina rubra</name>
    <dbReference type="NCBI Taxonomy" id="2071873"/>
    <lineage>
        <taxon>Archaea</taxon>
        <taxon>Methanobacteriati</taxon>
        <taxon>Methanobacteriota</taxon>
        <taxon>Stenosarchaea group</taxon>
        <taxon>Halobacteria</taxon>
        <taxon>Halobacteriales</taxon>
        <taxon>Natronomonadaceae</taxon>
        <taxon>Halomarina</taxon>
    </lineage>
</organism>
<reference evidence="1 2" key="1">
    <citation type="journal article" date="2019" name="Int. J. Syst. Evol. Microbiol.">
        <title>The Global Catalogue of Microorganisms (GCM) 10K type strain sequencing project: providing services to taxonomists for standard genome sequencing and annotation.</title>
        <authorList>
            <consortium name="The Broad Institute Genomics Platform"/>
            <consortium name="The Broad Institute Genome Sequencing Center for Infectious Disease"/>
            <person name="Wu L."/>
            <person name="Ma J."/>
        </authorList>
    </citation>
    <scope>NUCLEOTIDE SEQUENCE [LARGE SCALE GENOMIC DNA]</scope>
    <source>
        <strain evidence="1 2">CGMCC 1.12563</strain>
    </source>
</reference>
<comment type="caution">
    <text evidence="1">The sequence shown here is derived from an EMBL/GenBank/DDBJ whole genome shotgun (WGS) entry which is preliminary data.</text>
</comment>
<evidence type="ECO:0000313" key="1">
    <source>
        <dbReference type="EMBL" id="MFD1514478.1"/>
    </source>
</evidence>
<dbReference type="RefSeq" id="WP_250874413.1">
    <property type="nucleotide sequence ID" value="NZ_JALXFV010000007.1"/>
</dbReference>
<protein>
    <submittedName>
        <fullName evidence="1">Uncharacterized protein</fullName>
    </submittedName>
</protein>
<name>A0ABD6AX45_9EURY</name>
<dbReference type="Proteomes" id="UP001597187">
    <property type="component" value="Unassembled WGS sequence"/>
</dbReference>
<dbReference type="AlphaFoldDB" id="A0ABD6AX45"/>
<dbReference type="EMBL" id="JBHUDC010000007">
    <property type="protein sequence ID" value="MFD1514478.1"/>
    <property type="molecule type" value="Genomic_DNA"/>
</dbReference>
<proteinExistence type="predicted"/>
<evidence type="ECO:0000313" key="2">
    <source>
        <dbReference type="Proteomes" id="UP001597187"/>
    </source>
</evidence>
<sequence length="118" mass="12986">MRVAEKLQSCALSERLRLEVADWEDAMGAVEVTGMEYTPLDPPGSIDAGLLIVEVSTSTPLPPYLRNDFEIPDEWDGTLEISACKLDNGTWETPVLQVWNNETESYAELGSVKGAEVL</sequence>
<accession>A0ABD6AX45</accession>
<gene>
    <name evidence="1" type="ORF">ACFSBT_14445</name>
</gene>